<feature type="domain" description="DUF7336" evidence="1">
    <location>
        <begin position="1"/>
        <end position="65"/>
    </location>
</feature>
<dbReference type="InterPro" id="IPR055760">
    <property type="entry name" value="DUF7336"/>
</dbReference>
<gene>
    <name evidence="2" type="ORF">HNR67_005017</name>
</gene>
<evidence type="ECO:0000313" key="2">
    <source>
        <dbReference type="EMBL" id="MBB4678899.1"/>
    </source>
</evidence>
<reference evidence="2 3" key="1">
    <citation type="submission" date="2020-08" db="EMBL/GenBank/DDBJ databases">
        <title>Sequencing the genomes of 1000 actinobacteria strains.</title>
        <authorList>
            <person name="Klenk H.-P."/>
        </authorList>
    </citation>
    <scope>NUCLEOTIDE SEQUENCE [LARGE SCALE GENOMIC DNA]</scope>
    <source>
        <strain evidence="2 3">DSM 44230</strain>
    </source>
</reference>
<sequence>MYVYLLWHTSHLGGRDEKLLGVYATRTEAEARVERSRALPGFREEPSGFHIAEYRVNSDQWAEGFLTV</sequence>
<dbReference type="EMBL" id="JACHMH010000001">
    <property type="protein sequence ID" value="MBB4678899.1"/>
    <property type="molecule type" value="Genomic_DNA"/>
</dbReference>
<comment type="caution">
    <text evidence="2">The sequence shown here is derived from an EMBL/GenBank/DDBJ whole genome shotgun (WGS) entry which is preliminary data.</text>
</comment>
<accession>A0A7W7CD34</accession>
<dbReference type="AlphaFoldDB" id="A0A7W7CD34"/>
<evidence type="ECO:0000313" key="3">
    <source>
        <dbReference type="Proteomes" id="UP000533598"/>
    </source>
</evidence>
<keyword evidence="3" id="KW-1185">Reference proteome</keyword>
<evidence type="ECO:0000259" key="1">
    <source>
        <dbReference type="Pfam" id="PF24024"/>
    </source>
</evidence>
<organism evidence="2 3">
    <name type="scientific">Crossiella cryophila</name>
    <dbReference type="NCBI Taxonomy" id="43355"/>
    <lineage>
        <taxon>Bacteria</taxon>
        <taxon>Bacillati</taxon>
        <taxon>Actinomycetota</taxon>
        <taxon>Actinomycetes</taxon>
        <taxon>Pseudonocardiales</taxon>
        <taxon>Pseudonocardiaceae</taxon>
        <taxon>Crossiella</taxon>
    </lineage>
</organism>
<name>A0A7W7CD34_9PSEU</name>
<dbReference type="Pfam" id="PF24024">
    <property type="entry name" value="DUF7336"/>
    <property type="match status" value="1"/>
</dbReference>
<dbReference type="RefSeq" id="WP_185004707.1">
    <property type="nucleotide sequence ID" value="NZ_BAAAUI010000070.1"/>
</dbReference>
<protein>
    <recommendedName>
        <fullName evidence="1">DUF7336 domain-containing protein</fullName>
    </recommendedName>
</protein>
<proteinExistence type="predicted"/>
<dbReference type="Proteomes" id="UP000533598">
    <property type="component" value="Unassembled WGS sequence"/>
</dbReference>